<comment type="caution">
    <text evidence="1">The sequence shown here is derived from an EMBL/GenBank/DDBJ whole genome shotgun (WGS) entry which is preliminary data.</text>
</comment>
<reference evidence="1 2" key="1">
    <citation type="submission" date="2015-06" db="EMBL/GenBank/DDBJ databases">
        <title>Draft genome assembly of filamentous brackish cyanobacterium Limnoraphis robusta strain CS-951.</title>
        <authorList>
            <person name="Willis A."/>
            <person name="Parks M."/>
            <person name="Burford M.A."/>
        </authorList>
    </citation>
    <scope>NUCLEOTIDE SEQUENCE [LARGE SCALE GENOMIC DNA]</scope>
    <source>
        <strain evidence="1 2">CS-951</strain>
    </source>
</reference>
<dbReference type="InterPro" id="IPR014951">
    <property type="entry name" value="DUF1822"/>
</dbReference>
<dbReference type="EMBL" id="LATL02000226">
    <property type="protein sequence ID" value="KKD38179.1"/>
    <property type="molecule type" value="Genomic_DNA"/>
</dbReference>
<sequence length="386" mass="44482">MTFLLAETTQLGLEISPTQSYQAWQQSQAYSTPSRRWNAYLNQLCLDAVLPWLQEEYDPLAQPSTLPSSIWELVDGVVITLGLTRLILIPSETIDTDEFRVPQEWVDIPSWMGDYYLAVQVNPDEQSVKICGYTTHAHLKTQGQYNWRDRTYSLEADELIADINVLWVARQFCPQEQTRSSVAPLPRLTTAQAENLVQRLSDSEIVVPRLAVPFELWASLLEHNQWQPLCQQRRGQQTSINLSRWFDHLFDSVWQSIDTLFPTSQPLAFNFRRTPNAPEQEMQRVKQIHLGTLQASTVVVLLVGLGVETDGRIGVRVQLHPQPNHSYLPAHVRLTLRSESREVLRSVEARTEDNYIQIPRFKCSPGFRFTVEISWENTNITEHFQV</sequence>
<organism evidence="1 2">
    <name type="scientific">Limnoraphis robusta CS-951</name>
    <dbReference type="NCBI Taxonomy" id="1637645"/>
    <lineage>
        <taxon>Bacteria</taxon>
        <taxon>Bacillati</taxon>
        <taxon>Cyanobacteriota</taxon>
        <taxon>Cyanophyceae</taxon>
        <taxon>Oscillatoriophycideae</taxon>
        <taxon>Oscillatoriales</taxon>
        <taxon>Sirenicapillariaceae</taxon>
        <taxon>Limnoraphis</taxon>
    </lineage>
</organism>
<proteinExistence type="predicted"/>
<accession>A0A0F5YH05</accession>
<dbReference type="Pfam" id="PF08852">
    <property type="entry name" value="DUF1822"/>
    <property type="match status" value="1"/>
</dbReference>
<dbReference type="PATRIC" id="fig|1637645.4.peg.4451"/>
<dbReference type="AlphaFoldDB" id="A0A0F5YH05"/>
<dbReference type="OrthoDB" id="526290at2"/>
<evidence type="ECO:0000313" key="1">
    <source>
        <dbReference type="EMBL" id="KKD38179.1"/>
    </source>
</evidence>
<dbReference type="RefSeq" id="WP_046278433.1">
    <property type="nucleotide sequence ID" value="NZ_LATL02000226.1"/>
</dbReference>
<dbReference type="Proteomes" id="UP000033607">
    <property type="component" value="Unassembled WGS sequence"/>
</dbReference>
<evidence type="ECO:0000313" key="2">
    <source>
        <dbReference type="Proteomes" id="UP000033607"/>
    </source>
</evidence>
<evidence type="ECO:0008006" key="3">
    <source>
        <dbReference type="Google" id="ProtNLM"/>
    </source>
</evidence>
<gene>
    <name evidence="1" type="ORF">WN50_10210</name>
</gene>
<protein>
    <recommendedName>
        <fullName evidence="3">DUF1822 domain-containing protein</fullName>
    </recommendedName>
</protein>
<name>A0A0F5YH05_9CYAN</name>